<dbReference type="EMBL" id="CP001359">
    <property type="protein sequence ID" value="ACL67186.1"/>
    <property type="molecule type" value="Genomic_DNA"/>
</dbReference>
<dbReference type="InterPro" id="IPR018163">
    <property type="entry name" value="Thr/Ala-tRNA-synth_IIc_edit"/>
</dbReference>
<dbReference type="GO" id="GO:0005524">
    <property type="term" value="F:ATP binding"/>
    <property type="evidence" value="ECO:0007669"/>
    <property type="project" value="InterPro"/>
</dbReference>
<dbReference type="Pfam" id="PF00485">
    <property type="entry name" value="PRK"/>
    <property type="match status" value="1"/>
</dbReference>
<dbReference type="PANTHER" id="PTHR10285">
    <property type="entry name" value="URIDINE KINASE"/>
    <property type="match status" value="1"/>
</dbReference>
<dbReference type="CDD" id="cd00038">
    <property type="entry name" value="CAP_ED"/>
    <property type="match status" value="1"/>
</dbReference>
<reference evidence="2" key="1">
    <citation type="submission" date="2009-01" db="EMBL/GenBank/DDBJ databases">
        <title>Complete sequence of Anaeromyxobacter dehalogenans 2CP-1.</title>
        <authorList>
            <consortium name="US DOE Joint Genome Institute"/>
            <person name="Lucas S."/>
            <person name="Copeland A."/>
            <person name="Lapidus A."/>
            <person name="Glavina del Rio T."/>
            <person name="Dalin E."/>
            <person name="Tice H."/>
            <person name="Bruce D."/>
            <person name="Goodwin L."/>
            <person name="Pitluck S."/>
            <person name="Saunders E."/>
            <person name="Brettin T."/>
            <person name="Detter J.C."/>
            <person name="Han C."/>
            <person name="Larimer F."/>
            <person name="Land M."/>
            <person name="Hauser L."/>
            <person name="Kyrpides N."/>
            <person name="Ovchinnikova G."/>
            <person name="Beliaev A.S."/>
            <person name="Richardson P."/>
        </authorList>
    </citation>
    <scope>NUCLEOTIDE SEQUENCE</scope>
    <source>
        <strain evidence="2">2CP-1</strain>
    </source>
</reference>
<dbReference type="SUPFAM" id="SSF51206">
    <property type="entry name" value="cAMP-binding domain-like"/>
    <property type="match status" value="1"/>
</dbReference>
<dbReference type="AlphaFoldDB" id="B8J7K6"/>
<keyword evidence="3" id="KW-1185">Reference proteome</keyword>
<dbReference type="InterPro" id="IPR027417">
    <property type="entry name" value="P-loop_NTPase"/>
</dbReference>
<gene>
    <name evidence="2" type="ordered locus">A2cp1_3863</name>
</gene>
<dbReference type="Gene3D" id="3.30.980.10">
    <property type="entry name" value="Threonyl-trna Synthetase, Chain A, domain 2"/>
    <property type="match status" value="1"/>
</dbReference>
<organism evidence="2 3">
    <name type="scientific">Anaeromyxobacter dehalogenans (strain ATCC BAA-258 / DSM 21875 / 2CP-1)</name>
    <dbReference type="NCBI Taxonomy" id="455488"/>
    <lineage>
        <taxon>Bacteria</taxon>
        <taxon>Pseudomonadati</taxon>
        <taxon>Myxococcota</taxon>
        <taxon>Myxococcia</taxon>
        <taxon>Myxococcales</taxon>
        <taxon>Cystobacterineae</taxon>
        <taxon>Anaeromyxobacteraceae</taxon>
        <taxon>Anaeromyxobacter</taxon>
    </lineage>
</organism>
<dbReference type="InterPro" id="IPR014710">
    <property type="entry name" value="RmlC-like_jellyroll"/>
</dbReference>
<sequence>MAIRPQDLSRPPGPALERGPLLARMDAAGRERLLARAERLTFAARTRVHGDADAGRHLYLILEGTATLRREQLALRRLGPGDHFGELAGLGGRHRGETVISDGPLTVARLSPAALADLEREAPAVATQLAIGVAAALAEDLERVSGDMDLLLRGRSLPRAQEVTVQVMGEARRIRTGTRVRDLLPEAIEGDLVVAGLLGQKPVSLATPVFTDTTVAPLTVSHWEGRQVYAHSLGLVLLEAAHQVAPALRVRMGPSLGVRQLVVVEGAGGEDRAALAARLAAGMERIVAADAPFRSEYWSTDEAQGWFLERGWSDAARLLRVRRQATVRLVSCGDVYALSMGPLLPSTGALHGWTLEPADGDDGLLLDLGRLDPRNGHGATPRPRPRRAGDMVRDHRAWLDAMDVTSVGAFNDLCISGQVTQLIRVAEGFHEKRIGQIADAIAAGRERIRIISIAGPSSSGKTTFIKRLTVQLQIDGVNPVGISLDDYYVDREKTPRDARGEWDFEALEALDLPLLQDHVRRLLAGEAVRTAHYHFLTGRSHPEGGPVIQLRPGDVLMLEGIHGLNPRLLGAIPRAGELFRVFVHPATTLPFDRLTRVSATDLRLLRRIIRDRHHRGYSAADNIVRWPSVQAGEREHIFPYQDEAEAVFDTSLIYEPAVLKVYAERYLLEVPPDHPAFPTAHRLRYLVDRFVSIYPDHVPPTSLIREFIGGSGFEY</sequence>
<dbReference type="CDD" id="cd02028">
    <property type="entry name" value="UMPK_like"/>
    <property type="match status" value="1"/>
</dbReference>
<dbReference type="PROSITE" id="PS50042">
    <property type="entry name" value="CNMP_BINDING_3"/>
    <property type="match status" value="1"/>
</dbReference>
<dbReference type="SMART" id="SM00100">
    <property type="entry name" value="cNMP"/>
    <property type="match status" value="1"/>
</dbReference>
<evidence type="ECO:0000313" key="3">
    <source>
        <dbReference type="Proteomes" id="UP000007089"/>
    </source>
</evidence>
<evidence type="ECO:0000313" key="2">
    <source>
        <dbReference type="EMBL" id="ACL67186.1"/>
    </source>
</evidence>
<proteinExistence type="predicted"/>
<dbReference type="Pfam" id="PF00027">
    <property type="entry name" value="cNMP_binding"/>
    <property type="match status" value="1"/>
</dbReference>
<dbReference type="InterPro" id="IPR000595">
    <property type="entry name" value="cNMP-bd_dom"/>
</dbReference>
<dbReference type="SUPFAM" id="SSF55186">
    <property type="entry name" value="ThrRS/AlaRS common domain"/>
    <property type="match status" value="1"/>
</dbReference>
<protein>
    <submittedName>
        <fullName evidence="2">Cyclic nucleotide-binding protein</fullName>
    </submittedName>
</protein>
<dbReference type="InterPro" id="IPR018490">
    <property type="entry name" value="cNMP-bd_dom_sf"/>
</dbReference>
<dbReference type="KEGG" id="acp:A2cp1_3863"/>
<dbReference type="RefSeq" id="WP_015934927.1">
    <property type="nucleotide sequence ID" value="NC_011891.1"/>
</dbReference>
<dbReference type="InterPro" id="IPR006083">
    <property type="entry name" value="PRK/URK"/>
</dbReference>
<accession>B8J7K6</accession>
<dbReference type="SUPFAM" id="SSF52540">
    <property type="entry name" value="P-loop containing nucleoside triphosphate hydrolases"/>
    <property type="match status" value="1"/>
</dbReference>
<dbReference type="Gene3D" id="3.40.50.300">
    <property type="entry name" value="P-loop containing nucleotide triphosphate hydrolases"/>
    <property type="match status" value="1"/>
</dbReference>
<dbReference type="HOGENOM" id="CLU_023775_1_0_7"/>
<feature type="domain" description="Cyclic nucleotide-binding" evidence="1">
    <location>
        <begin position="21"/>
        <end position="118"/>
    </location>
</feature>
<dbReference type="GO" id="GO:0016301">
    <property type="term" value="F:kinase activity"/>
    <property type="evidence" value="ECO:0007669"/>
    <property type="project" value="InterPro"/>
</dbReference>
<evidence type="ECO:0000259" key="1">
    <source>
        <dbReference type="PROSITE" id="PS50042"/>
    </source>
</evidence>
<dbReference type="Gene3D" id="2.60.120.10">
    <property type="entry name" value="Jelly Rolls"/>
    <property type="match status" value="1"/>
</dbReference>
<name>B8J7K6_ANAD2</name>
<dbReference type="Proteomes" id="UP000007089">
    <property type="component" value="Chromosome"/>
</dbReference>